<keyword evidence="2" id="KW-1185">Reference proteome</keyword>
<reference evidence="1" key="1">
    <citation type="submission" date="2018-02" db="EMBL/GenBank/DDBJ databases">
        <title>The genomes of Aspergillus section Nigri reveals drivers in fungal speciation.</title>
        <authorList>
            <consortium name="DOE Joint Genome Institute"/>
            <person name="Vesth T.C."/>
            <person name="Nybo J."/>
            <person name="Theobald S."/>
            <person name="Brandl J."/>
            <person name="Frisvad J.C."/>
            <person name="Nielsen K.F."/>
            <person name="Lyhne E.K."/>
            <person name="Kogle M.E."/>
            <person name="Kuo A."/>
            <person name="Riley R."/>
            <person name="Clum A."/>
            <person name="Nolan M."/>
            <person name="Lipzen A."/>
            <person name="Salamov A."/>
            <person name="Henrissat B."/>
            <person name="Wiebenga A."/>
            <person name="De vries R.P."/>
            <person name="Grigoriev I.V."/>
            <person name="Mortensen U.H."/>
            <person name="Andersen M.R."/>
            <person name="Baker S.E."/>
        </authorList>
    </citation>
    <scope>NUCLEOTIDE SEQUENCE</scope>
    <source>
        <strain evidence="1">CBS 115574</strain>
    </source>
</reference>
<evidence type="ECO:0000313" key="1">
    <source>
        <dbReference type="EMBL" id="RAK89088.1"/>
    </source>
</evidence>
<proteinExistence type="predicted"/>
<sequence>MTKLIPIYCFLISHEDRHIIFDLGIRTDWEKAATVVSDCTRDLVDILHDPVDHHSALGIRSSDIEAIIWSHPHFDHTGDQSQFPHTTELVVRPGVKGSSWPGYPSNPDGLVLDSDAAGRSVHEIHFDHDNPLRVGPFNAVDCFGDGFLFLLDAPVTLWATCVASLAQPLTHPPLSSWARVDACHHAGVLRPSPHLPLPRPQAEAEGNCHDSRLQVDNYGSCLGDLLE</sequence>
<evidence type="ECO:0000313" key="2">
    <source>
        <dbReference type="Proteomes" id="UP000249748"/>
    </source>
</evidence>
<dbReference type="Proteomes" id="UP000249748">
    <property type="component" value="Unassembled WGS sequence"/>
</dbReference>
<dbReference type="EMBL" id="KZ824548">
    <property type="protein sequence ID" value="RAK89088.1"/>
    <property type="molecule type" value="Genomic_DNA"/>
</dbReference>
<gene>
    <name evidence="1" type="ORF">BO79DRAFT_217181</name>
</gene>
<name>A0ACD1IFI9_9EURO</name>
<protein>
    <submittedName>
        <fullName evidence="1">Uncharacterized protein</fullName>
    </submittedName>
</protein>
<accession>A0ACD1IFI9</accession>
<organism evidence="1 2">
    <name type="scientific">Aspergillus costaricaensis CBS 115574</name>
    <dbReference type="NCBI Taxonomy" id="1448317"/>
    <lineage>
        <taxon>Eukaryota</taxon>
        <taxon>Fungi</taxon>
        <taxon>Dikarya</taxon>
        <taxon>Ascomycota</taxon>
        <taxon>Pezizomycotina</taxon>
        <taxon>Eurotiomycetes</taxon>
        <taxon>Eurotiomycetidae</taxon>
        <taxon>Eurotiales</taxon>
        <taxon>Aspergillaceae</taxon>
        <taxon>Aspergillus</taxon>
        <taxon>Aspergillus subgen. Circumdati</taxon>
    </lineage>
</organism>